<evidence type="ECO:0000256" key="3">
    <source>
        <dbReference type="ARBA" id="ARBA00023125"/>
    </source>
</evidence>
<proteinExistence type="predicted"/>
<keyword evidence="6" id="KW-0347">Helicase</keyword>
<dbReference type="Gene3D" id="1.10.860.10">
    <property type="entry name" value="DNAb Helicase, Chain A"/>
    <property type="match status" value="1"/>
</dbReference>
<sequence length="276" mass="30394">MSGPVDRSAFDRIREDDAFDASEAFLACMFANNQILNECGLEWEDFGEDLHQLVFRATMDFYRSGQPVTPVHLKPFLPKVVRSGNDDIITAKYMTGLMSLGFNPATMQRLESSLHIIKSVSLGRQLARGAEVAAELAKEGHTLLRADDEIEQLEMRLKERRTRLAALKAGASPGPSYLAMFEASARRDGVVGVPVALPEVAKVLSEPVFDSGNLYGLLSSSGEGKSSLITQLIYHAVKEGHPVLFLSYDQSAAQCIRQMIAQVHEISVRQQREPTA</sequence>
<dbReference type="InterPro" id="IPR027417">
    <property type="entry name" value="P-loop_NTPase"/>
</dbReference>
<protein>
    <submittedName>
        <fullName evidence="6">Replicative DNA helicase</fullName>
    </submittedName>
</protein>
<dbReference type="Proteomes" id="UP001549031">
    <property type="component" value="Unassembled WGS sequence"/>
</dbReference>
<keyword evidence="3" id="KW-0238">DNA-binding</keyword>
<evidence type="ECO:0000256" key="1">
    <source>
        <dbReference type="ARBA" id="ARBA00022515"/>
    </source>
</evidence>
<name>A0ABV2HAF8_9HYPH</name>
<evidence type="ECO:0000256" key="4">
    <source>
        <dbReference type="SAM" id="Coils"/>
    </source>
</evidence>
<dbReference type="SUPFAM" id="SSF48024">
    <property type="entry name" value="N-terminal domain of DnaB helicase"/>
    <property type="match status" value="1"/>
</dbReference>
<accession>A0ABV2HAF8</accession>
<comment type="caution">
    <text evidence="6">The sequence shown here is derived from an EMBL/GenBank/DDBJ whole genome shotgun (WGS) entry which is preliminary data.</text>
</comment>
<keyword evidence="4" id="KW-0175">Coiled coil</keyword>
<feature type="coiled-coil region" evidence="4">
    <location>
        <begin position="143"/>
        <end position="170"/>
    </location>
</feature>
<feature type="domain" description="DNA helicase DnaB-like N-terminal" evidence="5">
    <location>
        <begin position="19"/>
        <end position="103"/>
    </location>
</feature>
<dbReference type="InterPro" id="IPR016136">
    <property type="entry name" value="DNA_helicase_N/primase_C"/>
</dbReference>
<gene>
    <name evidence="6" type="ORF">ABID21_003665</name>
</gene>
<evidence type="ECO:0000313" key="6">
    <source>
        <dbReference type="EMBL" id="MET3587540.1"/>
    </source>
</evidence>
<keyword evidence="1" id="KW-0639">Primosome</keyword>
<dbReference type="GO" id="GO:0004386">
    <property type="term" value="F:helicase activity"/>
    <property type="evidence" value="ECO:0007669"/>
    <property type="project" value="UniProtKB-KW"/>
</dbReference>
<dbReference type="Gene3D" id="3.40.50.300">
    <property type="entry name" value="P-loop containing nucleotide triphosphate hydrolases"/>
    <property type="match status" value="1"/>
</dbReference>
<keyword evidence="6" id="KW-0067">ATP-binding</keyword>
<dbReference type="RefSeq" id="WP_247245193.1">
    <property type="nucleotide sequence ID" value="NZ_JALJRA010000014.1"/>
</dbReference>
<keyword evidence="2" id="KW-0235">DNA replication</keyword>
<dbReference type="SUPFAM" id="SSF52540">
    <property type="entry name" value="P-loop containing nucleoside triphosphate hydrolases"/>
    <property type="match status" value="1"/>
</dbReference>
<dbReference type="InterPro" id="IPR007693">
    <property type="entry name" value="DNA_helicase_DnaB-like_N"/>
</dbReference>
<evidence type="ECO:0000256" key="2">
    <source>
        <dbReference type="ARBA" id="ARBA00022705"/>
    </source>
</evidence>
<reference evidence="6 7" key="1">
    <citation type="submission" date="2024-06" db="EMBL/GenBank/DDBJ databases">
        <title>Genomic Encyclopedia of Type Strains, Phase IV (KMG-IV): sequencing the most valuable type-strain genomes for metagenomic binning, comparative biology and taxonomic classification.</title>
        <authorList>
            <person name="Goeker M."/>
        </authorList>
    </citation>
    <scope>NUCLEOTIDE SEQUENCE [LARGE SCALE GENOMIC DNA]</scope>
    <source>
        <strain evidence="6 7">DSM 105042</strain>
    </source>
</reference>
<dbReference type="InterPro" id="IPR036185">
    <property type="entry name" value="DNA_heli_DnaB-like_N_sf"/>
</dbReference>
<dbReference type="EMBL" id="JBEPLJ010000014">
    <property type="protein sequence ID" value="MET3587540.1"/>
    <property type="molecule type" value="Genomic_DNA"/>
</dbReference>
<keyword evidence="6" id="KW-0547">Nucleotide-binding</keyword>
<dbReference type="PANTHER" id="PTHR30153">
    <property type="entry name" value="REPLICATIVE DNA HELICASE DNAB"/>
    <property type="match status" value="1"/>
</dbReference>
<dbReference type="Pfam" id="PF00772">
    <property type="entry name" value="DnaB"/>
    <property type="match status" value="1"/>
</dbReference>
<keyword evidence="7" id="KW-1185">Reference proteome</keyword>
<evidence type="ECO:0000313" key="7">
    <source>
        <dbReference type="Proteomes" id="UP001549031"/>
    </source>
</evidence>
<keyword evidence="6" id="KW-0378">Hydrolase</keyword>
<organism evidence="6 7">
    <name type="scientific">Pseudorhizobium tarimense</name>
    <dbReference type="NCBI Taxonomy" id="1079109"/>
    <lineage>
        <taxon>Bacteria</taxon>
        <taxon>Pseudomonadati</taxon>
        <taxon>Pseudomonadota</taxon>
        <taxon>Alphaproteobacteria</taxon>
        <taxon>Hyphomicrobiales</taxon>
        <taxon>Rhizobiaceae</taxon>
        <taxon>Rhizobium/Agrobacterium group</taxon>
        <taxon>Pseudorhizobium</taxon>
    </lineage>
</organism>
<dbReference type="PANTHER" id="PTHR30153:SF2">
    <property type="entry name" value="REPLICATIVE DNA HELICASE"/>
    <property type="match status" value="1"/>
</dbReference>
<evidence type="ECO:0000259" key="5">
    <source>
        <dbReference type="Pfam" id="PF00772"/>
    </source>
</evidence>